<comment type="caution">
    <text evidence="6">The sequence shown here is derived from an EMBL/GenBank/DDBJ whole genome shotgun (WGS) entry which is preliminary data.</text>
</comment>
<dbReference type="PRINTS" id="PR00420">
    <property type="entry name" value="RNGMNOXGNASE"/>
</dbReference>
<dbReference type="Pfam" id="PF01494">
    <property type="entry name" value="FAD_binding_3"/>
    <property type="match status" value="1"/>
</dbReference>
<dbReference type="Gene3D" id="3.50.50.60">
    <property type="entry name" value="FAD/NAD(P)-binding domain"/>
    <property type="match status" value="1"/>
</dbReference>
<dbReference type="SUPFAM" id="SSF51905">
    <property type="entry name" value="FAD/NAD(P)-binding domain"/>
    <property type="match status" value="1"/>
</dbReference>
<keyword evidence="7" id="KW-1185">Reference proteome</keyword>
<dbReference type="AlphaFoldDB" id="A0A919JL45"/>
<keyword evidence="3" id="KW-0560">Oxidoreductase</keyword>
<accession>A0A919JL45</accession>
<feature type="domain" description="FAD-binding" evidence="5">
    <location>
        <begin position="296"/>
        <end position="339"/>
    </location>
</feature>
<proteinExistence type="predicted"/>
<dbReference type="InterPro" id="IPR002938">
    <property type="entry name" value="FAD-bd"/>
</dbReference>
<gene>
    <name evidence="6" type="ORF">Ani05nite_49410</name>
</gene>
<keyword evidence="2" id="KW-0274">FAD</keyword>
<evidence type="ECO:0000256" key="3">
    <source>
        <dbReference type="ARBA" id="ARBA00023002"/>
    </source>
</evidence>
<evidence type="ECO:0000259" key="5">
    <source>
        <dbReference type="Pfam" id="PF01494"/>
    </source>
</evidence>
<dbReference type="EMBL" id="BOMQ01000059">
    <property type="protein sequence ID" value="GIE51407.1"/>
    <property type="molecule type" value="Genomic_DNA"/>
</dbReference>
<dbReference type="Proteomes" id="UP000647172">
    <property type="component" value="Unassembled WGS sequence"/>
</dbReference>
<dbReference type="GO" id="GO:0071949">
    <property type="term" value="F:FAD binding"/>
    <property type="evidence" value="ECO:0007669"/>
    <property type="project" value="InterPro"/>
</dbReference>
<evidence type="ECO:0000256" key="1">
    <source>
        <dbReference type="ARBA" id="ARBA00022630"/>
    </source>
</evidence>
<dbReference type="GO" id="GO:0004497">
    <property type="term" value="F:monooxygenase activity"/>
    <property type="evidence" value="ECO:0007669"/>
    <property type="project" value="UniProtKB-KW"/>
</dbReference>
<evidence type="ECO:0000313" key="6">
    <source>
        <dbReference type="EMBL" id="GIE51407.1"/>
    </source>
</evidence>
<reference evidence="6" key="1">
    <citation type="submission" date="2021-01" db="EMBL/GenBank/DDBJ databases">
        <title>Whole genome shotgun sequence of Actinoplanes nipponensis NBRC 14063.</title>
        <authorList>
            <person name="Komaki H."/>
            <person name="Tamura T."/>
        </authorList>
    </citation>
    <scope>NUCLEOTIDE SEQUENCE</scope>
    <source>
        <strain evidence="6">NBRC 14063</strain>
    </source>
</reference>
<keyword evidence="4 6" id="KW-0503">Monooxygenase</keyword>
<organism evidence="6 7">
    <name type="scientific">Actinoplanes nipponensis</name>
    <dbReference type="NCBI Taxonomy" id="135950"/>
    <lineage>
        <taxon>Bacteria</taxon>
        <taxon>Bacillati</taxon>
        <taxon>Actinomycetota</taxon>
        <taxon>Actinomycetes</taxon>
        <taxon>Micromonosporales</taxon>
        <taxon>Micromonosporaceae</taxon>
        <taxon>Actinoplanes</taxon>
    </lineage>
</organism>
<keyword evidence="1" id="KW-0285">Flavoprotein</keyword>
<dbReference type="InterPro" id="IPR036188">
    <property type="entry name" value="FAD/NAD-bd_sf"/>
</dbReference>
<name>A0A919JL45_9ACTN</name>
<dbReference type="PANTHER" id="PTHR47178">
    <property type="entry name" value="MONOOXYGENASE, FAD-BINDING"/>
    <property type="match status" value="1"/>
</dbReference>
<sequence length="382" mass="40568">MPGSPRILIAGGGIGGLALAQAARHGGLDVAVYERDPTPDTRNQGYRLHIDADGNAALRACLPARALDRVRRTSAVNGDLVAAYTHRLERTAAQVFPGIAGDEITHVDRDTFRRALRTGLDDVVHFGRTVTGYRVTSAGRVRVEFAEGGSDEGDLLVGADGVGSAVRRQLLPHAVVRDLGLRCLYGRMPLDATTGPEVPADFDRGFCWVADDTGYGAGFAPVRFRSRPGDTPDYLMTTLVATPARLGRTDQDLFGMTSEALWQLAVTATADWHPTVRRLLAHADPGSFFPIVIRAAERVAAWPAGPVTLLGDAVHTMPPTGGVGANTALQDAATLSGELLRGGRPLTEAVAAYQAVMLPRGFDTVERSVRMARQLLAVPGAP</sequence>
<evidence type="ECO:0000256" key="4">
    <source>
        <dbReference type="ARBA" id="ARBA00023033"/>
    </source>
</evidence>
<dbReference type="RefSeq" id="WP_203771910.1">
    <property type="nucleotide sequence ID" value="NZ_BAAAYJ010000051.1"/>
</dbReference>
<evidence type="ECO:0000313" key="7">
    <source>
        <dbReference type="Proteomes" id="UP000647172"/>
    </source>
</evidence>
<protein>
    <submittedName>
        <fullName evidence="6">Monooxygenase</fullName>
    </submittedName>
</protein>
<dbReference type="PANTHER" id="PTHR47178:SF5">
    <property type="entry name" value="FAD-BINDING DOMAIN-CONTAINING PROTEIN"/>
    <property type="match status" value="1"/>
</dbReference>
<evidence type="ECO:0000256" key="2">
    <source>
        <dbReference type="ARBA" id="ARBA00022827"/>
    </source>
</evidence>